<evidence type="ECO:0000313" key="4">
    <source>
        <dbReference type="EMBL" id="SFK11173.1"/>
    </source>
</evidence>
<dbReference type="PANTHER" id="PTHR34475">
    <property type="match status" value="1"/>
</dbReference>
<gene>
    <name evidence="4" type="ORF">SAMN05216429_110146</name>
</gene>
<dbReference type="SUPFAM" id="SSF47413">
    <property type="entry name" value="lambda repressor-like DNA-binding domains"/>
    <property type="match status" value="1"/>
</dbReference>
<dbReference type="InterPro" id="IPR025194">
    <property type="entry name" value="RodZ-like_C"/>
</dbReference>
<dbReference type="Gene3D" id="1.10.260.40">
    <property type="entry name" value="lambda repressor-like DNA-binding domains"/>
    <property type="match status" value="1"/>
</dbReference>
<keyword evidence="5" id="KW-1185">Reference proteome</keyword>
<name>A0A1I3WV86_9GAMM</name>
<sequence>MSGEERPKPTAQPVGHQLRRAREALGLDISAIADQQHLRVSIIQAIEKGDYSKIDTELFLKGYVRAYAKQVGLDGDAIIRDLDIELEPRRKERERQLEADPLVDIERRKRRKRRLAKSVVALVILGALAVGISTYMAENNQALPFGDQADVAAPEEERDNGDGQPEPLPEADDAPDERTAQPESEPLNEPSDELPVGGAEDEPVEALAGQPDTQAESSAVVDEPQPVDVENLEPVAEDTTVAEPDEPPVIDPQPVKESAQPAADENVPASTGAELVMTFNDDCWVQVTDAEGNRLASTLQTNGDELRLEGVAPMNVIIGAMSAVDSIRFQGETVELDNIRTVNNRAQFTLEP</sequence>
<proteinExistence type="predicted"/>
<evidence type="ECO:0000256" key="1">
    <source>
        <dbReference type="SAM" id="MobiDB-lite"/>
    </source>
</evidence>
<dbReference type="PANTHER" id="PTHR34475:SF1">
    <property type="entry name" value="CYTOSKELETON PROTEIN RODZ"/>
    <property type="match status" value="1"/>
</dbReference>
<dbReference type="CDD" id="cd00093">
    <property type="entry name" value="HTH_XRE"/>
    <property type="match status" value="1"/>
</dbReference>
<keyword evidence="2" id="KW-0472">Membrane</keyword>
<dbReference type="Pfam" id="PF13464">
    <property type="entry name" value="RodZ_C"/>
    <property type="match status" value="1"/>
</dbReference>
<evidence type="ECO:0000256" key="2">
    <source>
        <dbReference type="SAM" id="Phobius"/>
    </source>
</evidence>
<feature type="transmembrane region" description="Helical" evidence="2">
    <location>
        <begin position="115"/>
        <end position="137"/>
    </location>
</feature>
<organism evidence="4 5">
    <name type="scientific">Marinobacter persicus</name>
    <dbReference type="NCBI Taxonomy" id="930118"/>
    <lineage>
        <taxon>Bacteria</taxon>
        <taxon>Pseudomonadati</taxon>
        <taxon>Pseudomonadota</taxon>
        <taxon>Gammaproteobacteria</taxon>
        <taxon>Pseudomonadales</taxon>
        <taxon>Marinobacteraceae</taxon>
        <taxon>Marinobacter</taxon>
    </lineage>
</organism>
<dbReference type="AlphaFoldDB" id="A0A1I3WV86"/>
<dbReference type="Pfam" id="PF13413">
    <property type="entry name" value="HTH_25"/>
    <property type="match status" value="1"/>
</dbReference>
<keyword evidence="2" id="KW-1133">Transmembrane helix</keyword>
<reference evidence="4 5" key="1">
    <citation type="submission" date="2016-10" db="EMBL/GenBank/DDBJ databases">
        <authorList>
            <person name="de Groot N.N."/>
        </authorList>
    </citation>
    <scope>NUCLEOTIDE SEQUENCE [LARGE SCALE GENOMIC DNA]</scope>
    <source>
        <strain evidence="4 5">IBRC-M 10445</strain>
    </source>
</reference>
<evidence type="ECO:0000259" key="3">
    <source>
        <dbReference type="Pfam" id="PF13464"/>
    </source>
</evidence>
<dbReference type="InterPro" id="IPR050400">
    <property type="entry name" value="Bact_Cytoskel_RodZ"/>
</dbReference>
<keyword evidence="2" id="KW-0812">Transmembrane</keyword>
<protein>
    <submittedName>
        <fullName evidence="4">Cytoskeleton protein RodZ</fullName>
    </submittedName>
</protein>
<dbReference type="Proteomes" id="UP000199445">
    <property type="component" value="Unassembled WGS sequence"/>
</dbReference>
<dbReference type="OrthoDB" id="9790252at2"/>
<evidence type="ECO:0000313" key="5">
    <source>
        <dbReference type="Proteomes" id="UP000199445"/>
    </source>
</evidence>
<dbReference type="EMBL" id="FOSC01000010">
    <property type="protein sequence ID" value="SFK11173.1"/>
    <property type="molecule type" value="Genomic_DNA"/>
</dbReference>
<feature type="region of interest" description="Disordered" evidence="1">
    <location>
        <begin position="153"/>
        <end position="264"/>
    </location>
</feature>
<accession>A0A1I3WV86</accession>
<dbReference type="InterPro" id="IPR010982">
    <property type="entry name" value="Lambda_DNA-bd_dom_sf"/>
</dbReference>
<dbReference type="RefSeq" id="WP_091705887.1">
    <property type="nucleotide sequence ID" value="NZ_BMYN01000006.1"/>
</dbReference>
<dbReference type="InterPro" id="IPR001387">
    <property type="entry name" value="Cro/C1-type_HTH"/>
</dbReference>
<dbReference type="GO" id="GO:0003677">
    <property type="term" value="F:DNA binding"/>
    <property type="evidence" value="ECO:0007669"/>
    <property type="project" value="InterPro"/>
</dbReference>
<feature type="domain" description="Cytoskeleton protein RodZ-like C-terminal" evidence="3">
    <location>
        <begin position="276"/>
        <end position="349"/>
    </location>
</feature>